<organism evidence="4 5">
    <name type="scientific">Sulfurovum lithotrophicum</name>
    <dbReference type="NCBI Taxonomy" id="206403"/>
    <lineage>
        <taxon>Bacteria</taxon>
        <taxon>Pseudomonadati</taxon>
        <taxon>Campylobacterota</taxon>
        <taxon>Epsilonproteobacteria</taxon>
        <taxon>Campylobacterales</taxon>
        <taxon>Sulfurovaceae</taxon>
        <taxon>Sulfurovum</taxon>
    </lineage>
</organism>
<dbReference type="SUPFAM" id="SSF50331">
    <property type="entry name" value="MOP-like"/>
    <property type="match status" value="1"/>
</dbReference>
<evidence type="ECO:0000256" key="1">
    <source>
        <dbReference type="ARBA" id="ARBA00022505"/>
    </source>
</evidence>
<dbReference type="EMBL" id="CP011308">
    <property type="protein sequence ID" value="AKF24248.1"/>
    <property type="molecule type" value="Genomic_DNA"/>
</dbReference>
<feature type="domain" description="Mop" evidence="3">
    <location>
        <begin position="64"/>
        <end position="129"/>
    </location>
</feature>
<dbReference type="KEGG" id="slh:YH65_01675"/>
<evidence type="ECO:0000259" key="3">
    <source>
        <dbReference type="PROSITE" id="PS51866"/>
    </source>
</evidence>
<keyword evidence="5" id="KW-1185">Reference proteome</keyword>
<dbReference type="InterPro" id="IPR005116">
    <property type="entry name" value="Transp-assoc_OB_typ1"/>
</dbReference>
<dbReference type="AlphaFoldDB" id="A0A7U4LZS7"/>
<dbReference type="InterPro" id="IPR004606">
    <property type="entry name" value="Mop_domain"/>
</dbReference>
<name>A0A7U4LZS7_9BACT</name>
<sequence>MNSITAAITGIDTVENLNIVQFNVQGDSLTMMSLDLGDTVRIGTVVKLAVKATNIAIGKHIGGSLSYANQLPVIVENIEEGVLLSAVTLKHFDTALEAIISADALKKMDLHIGEKVTALIKASEIYIQEIIHE</sequence>
<dbReference type="RefSeq" id="WP_046550349.1">
    <property type="nucleotide sequence ID" value="NZ_CP011308.1"/>
</dbReference>
<proteinExistence type="predicted"/>
<reference evidence="5" key="2">
    <citation type="journal article" date="2017" name="Stand. Genomic Sci.">
        <title>Complete genome sequence of the sulfur-oxidizing chemolithoautotrophic Sulfurovum lithotrophicum 42BKTT.</title>
        <authorList>
            <person name="Jeon W."/>
            <person name="Priscilla L."/>
            <person name="Park G."/>
            <person name="Lee H."/>
            <person name="Lee N."/>
            <person name="Lee D."/>
            <person name="Kwon H."/>
            <person name="Ahn I."/>
            <person name="Lee C."/>
            <person name="Lee H."/>
            <person name="Ahn J."/>
        </authorList>
    </citation>
    <scope>NUCLEOTIDE SEQUENCE [LARGE SCALE GENOMIC DNA]</scope>
    <source>
        <strain evidence="5">ATCC BAA-797 / 42BKT</strain>
    </source>
</reference>
<dbReference type="InterPro" id="IPR008995">
    <property type="entry name" value="Mo/tungstate-bd_C_term_dom"/>
</dbReference>
<dbReference type="OrthoDB" id="5339701at2"/>
<dbReference type="Gene3D" id="2.40.50.100">
    <property type="match status" value="1"/>
</dbReference>
<keyword evidence="1 2" id="KW-0500">Molybdenum</keyword>
<accession>A0A7U4LZS7</accession>
<evidence type="ECO:0000256" key="2">
    <source>
        <dbReference type="PROSITE-ProRule" id="PRU01213"/>
    </source>
</evidence>
<dbReference type="Proteomes" id="UP000034444">
    <property type="component" value="Chromosome"/>
</dbReference>
<dbReference type="GO" id="GO:0015689">
    <property type="term" value="P:molybdate ion transport"/>
    <property type="evidence" value="ECO:0007669"/>
    <property type="project" value="InterPro"/>
</dbReference>
<reference evidence="4 5" key="1">
    <citation type="submission" date="2015-04" db="EMBL/GenBank/DDBJ databases">
        <title>Complete genome sequence of Sulfurovum lithotrophicum ATCC BAA-797T.</title>
        <authorList>
            <person name="Ahn J."/>
            <person name="Park G."/>
            <person name="Jeon W."/>
            <person name="Jang Y."/>
            <person name="Jang M."/>
            <person name="Lee H."/>
            <person name="Lee H."/>
        </authorList>
    </citation>
    <scope>NUCLEOTIDE SEQUENCE [LARGE SCALE GENOMIC DNA]</scope>
    <source>
        <strain evidence="5">ATCC BAA-797 / 42BKT</strain>
    </source>
</reference>
<protein>
    <recommendedName>
        <fullName evidence="3">Mop domain-containing protein</fullName>
    </recommendedName>
</protein>
<dbReference type="Pfam" id="PF03459">
    <property type="entry name" value="TOBE"/>
    <property type="match status" value="1"/>
</dbReference>
<evidence type="ECO:0000313" key="5">
    <source>
        <dbReference type="Proteomes" id="UP000034444"/>
    </source>
</evidence>
<evidence type="ECO:0000313" key="4">
    <source>
        <dbReference type="EMBL" id="AKF24248.1"/>
    </source>
</evidence>
<gene>
    <name evidence="4" type="ORF">YH65_01675</name>
</gene>
<dbReference type="PROSITE" id="PS51866">
    <property type="entry name" value="MOP"/>
    <property type="match status" value="1"/>
</dbReference>